<reference evidence="4 5" key="1">
    <citation type="submission" date="2016-08" db="EMBL/GenBank/DDBJ databases">
        <title>Genomes of anaerobic fungi encode conserved fungal cellulosomes for biomass hydrolysis.</title>
        <authorList>
            <consortium name="DOE Joint Genome Institute"/>
            <person name="Haitjema C.H."/>
            <person name="Gilmore S.P."/>
            <person name="Henske J.K."/>
            <person name="Solomon K.V."/>
            <person name="De Groot R."/>
            <person name="Kuo A."/>
            <person name="Mondo S.J."/>
            <person name="Salamov A.A."/>
            <person name="Labutti K."/>
            <person name="Zhao Z."/>
            <person name="Chiniquy J."/>
            <person name="Barry K."/>
            <person name="Brewer H.M."/>
            <person name="Purvine S.O."/>
            <person name="Wright A.T."/>
            <person name="Boxma B."/>
            <person name="Van Alen T."/>
            <person name="Hackstein J.H."/>
            <person name="Baker S.E."/>
            <person name="Grigoriev I.V."/>
            <person name="O'Malley M.A."/>
        </authorList>
    </citation>
    <scope>NUCLEOTIDE SEQUENCE [LARGE SCALE GENOMIC DNA]</scope>
    <source>
        <strain evidence="5">finn</strain>
    </source>
</reference>
<dbReference type="InterPro" id="IPR045121">
    <property type="entry name" value="CoAse"/>
</dbReference>
<dbReference type="PANTHER" id="PTHR12992:SF44">
    <property type="entry name" value="NUDIX HYDROLASE DOMAIN-CONTAINING PROTEIN"/>
    <property type="match status" value="1"/>
</dbReference>
<sequence length="421" mass="49105">MSLQNYSLKKYYSTKQSNSYYYPPISPNELLNQLTYNLDTLKFQKIQTDFSIRRASVAAILRVVPRNVNQVNDNWSQCRTIEQFLSQNWVSNGICEILYIRRSISPTDRWSGDLAFPGGKANPGESDRETCERETIEEIGLNLRSENFMFLGQLDQREIRSLTSSRKKLMVLCPHIYLQISPATPPMHINADEIQSVHWVPVTYFMYDNFVENWKKISYPTVKILTILRWLQVIERSSKYYYLWKKLEEFVLGKVYYGGILLPEDMKYNIKGGSNNESSTSYQGSSTLTKPQRKYSGTSFLPFNNQKKPLILWGITLGMTSDLVDLLYKPEELPLISIKEMASAKFTHKDIDFMVKCFKNGTPLKKSADYYQQIPCRKPVISEYIDETEYFSYMKFSAYVALVVRMIIAWFVAKKIKEFIK</sequence>
<dbReference type="SUPFAM" id="SSF55811">
    <property type="entry name" value="Nudix"/>
    <property type="match status" value="1"/>
</dbReference>
<dbReference type="OrthoDB" id="77989at2759"/>
<evidence type="ECO:0000256" key="2">
    <source>
        <dbReference type="SAM" id="Phobius"/>
    </source>
</evidence>
<dbReference type="PANTHER" id="PTHR12992">
    <property type="entry name" value="NUDIX HYDROLASE"/>
    <property type="match status" value="1"/>
</dbReference>
<proteinExistence type="predicted"/>
<feature type="domain" description="Nudix hydrolase" evidence="3">
    <location>
        <begin position="52"/>
        <end position="224"/>
    </location>
</feature>
<keyword evidence="2" id="KW-0472">Membrane</keyword>
<keyword evidence="5" id="KW-1185">Reference proteome</keyword>
<protein>
    <recommendedName>
        <fullName evidence="3">Nudix hydrolase domain-containing protein</fullName>
    </recommendedName>
</protein>
<dbReference type="GO" id="GO:0010945">
    <property type="term" value="F:coenzyme A diphosphatase activity"/>
    <property type="evidence" value="ECO:0007669"/>
    <property type="project" value="InterPro"/>
</dbReference>
<gene>
    <name evidence="4" type="ORF">BCR36DRAFT_325456</name>
</gene>
<evidence type="ECO:0000259" key="3">
    <source>
        <dbReference type="PROSITE" id="PS51462"/>
    </source>
</evidence>
<reference evidence="4 5" key="2">
    <citation type="submission" date="2016-08" db="EMBL/GenBank/DDBJ databases">
        <title>Pervasive Adenine N6-methylation of Active Genes in Fungi.</title>
        <authorList>
            <consortium name="DOE Joint Genome Institute"/>
            <person name="Mondo S.J."/>
            <person name="Dannebaum R.O."/>
            <person name="Kuo R.C."/>
            <person name="Labutti K."/>
            <person name="Haridas S."/>
            <person name="Kuo A."/>
            <person name="Salamov A."/>
            <person name="Ahrendt S.R."/>
            <person name="Lipzen A."/>
            <person name="Sullivan W."/>
            <person name="Andreopoulos W.B."/>
            <person name="Clum A."/>
            <person name="Lindquist E."/>
            <person name="Daum C."/>
            <person name="Ramamoorthy G.K."/>
            <person name="Gryganskyi A."/>
            <person name="Culley D."/>
            <person name="Magnuson J.K."/>
            <person name="James T.Y."/>
            <person name="O'Malley M.A."/>
            <person name="Stajich J.E."/>
            <person name="Spatafora J.W."/>
            <person name="Visel A."/>
            <person name="Grigoriev I.V."/>
        </authorList>
    </citation>
    <scope>NUCLEOTIDE SEQUENCE [LARGE SCALE GENOMIC DNA]</scope>
    <source>
        <strain evidence="5">finn</strain>
    </source>
</reference>
<evidence type="ECO:0000313" key="4">
    <source>
        <dbReference type="EMBL" id="ORX51370.1"/>
    </source>
</evidence>
<comment type="caution">
    <text evidence="4">The sequence shown here is derived from an EMBL/GenBank/DDBJ whole genome shotgun (WGS) entry which is preliminary data.</text>
</comment>
<evidence type="ECO:0000256" key="1">
    <source>
        <dbReference type="ARBA" id="ARBA00022801"/>
    </source>
</evidence>
<dbReference type="InterPro" id="IPR015797">
    <property type="entry name" value="NUDIX_hydrolase-like_dom_sf"/>
</dbReference>
<dbReference type="EMBL" id="MCFH01000018">
    <property type="protein sequence ID" value="ORX51370.1"/>
    <property type="molecule type" value="Genomic_DNA"/>
</dbReference>
<evidence type="ECO:0000313" key="5">
    <source>
        <dbReference type="Proteomes" id="UP000193719"/>
    </source>
</evidence>
<dbReference type="Proteomes" id="UP000193719">
    <property type="component" value="Unassembled WGS sequence"/>
</dbReference>
<dbReference type="PROSITE" id="PS51462">
    <property type="entry name" value="NUDIX"/>
    <property type="match status" value="1"/>
</dbReference>
<accession>A0A1Y1VBU7</accession>
<keyword evidence="2" id="KW-1133">Transmembrane helix</keyword>
<dbReference type="PROSITE" id="PS00893">
    <property type="entry name" value="NUDIX_BOX"/>
    <property type="match status" value="1"/>
</dbReference>
<feature type="transmembrane region" description="Helical" evidence="2">
    <location>
        <begin position="396"/>
        <end position="413"/>
    </location>
</feature>
<dbReference type="STRING" id="1754191.A0A1Y1VBU7"/>
<dbReference type="AlphaFoldDB" id="A0A1Y1VBU7"/>
<dbReference type="Gene3D" id="3.90.79.10">
    <property type="entry name" value="Nucleoside Triphosphate Pyrophosphohydrolase"/>
    <property type="match status" value="1"/>
</dbReference>
<keyword evidence="2" id="KW-0812">Transmembrane</keyword>
<dbReference type="CDD" id="cd03426">
    <property type="entry name" value="NUDIX_CoAse_Nudt7"/>
    <property type="match status" value="1"/>
</dbReference>
<dbReference type="Pfam" id="PF00293">
    <property type="entry name" value="NUDIX"/>
    <property type="match status" value="1"/>
</dbReference>
<name>A0A1Y1VBU7_9FUNG</name>
<organism evidence="4 5">
    <name type="scientific">Piromyces finnis</name>
    <dbReference type="NCBI Taxonomy" id="1754191"/>
    <lineage>
        <taxon>Eukaryota</taxon>
        <taxon>Fungi</taxon>
        <taxon>Fungi incertae sedis</taxon>
        <taxon>Chytridiomycota</taxon>
        <taxon>Chytridiomycota incertae sedis</taxon>
        <taxon>Neocallimastigomycetes</taxon>
        <taxon>Neocallimastigales</taxon>
        <taxon>Neocallimastigaceae</taxon>
        <taxon>Piromyces</taxon>
    </lineage>
</organism>
<dbReference type="InterPro" id="IPR020084">
    <property type="entry name" value="NUDIX_hydrolase_CS"/>
</dbReference>
<dbReference type="InterPro" id="IPR000086">
    <property type="entry name" value="NUDIX_hydrolase_dom"/>
</dbReference>
<keyword evidence="1" id="KW-0378">Hydrolase</keyword>